<evidence type="ECO:0000256" key="3">
    <source>
        <dbReference type="ARBA" id="ARBA00022980"/>
    </source>
</evidence>
<dbReference type="NCBIfam" id="TIGR01008">
    <property type="entry name" value="uS3_euk_arch"/>
    <property type="match status" value="1"/>
</dbReference>
<dbReference type="InterPro" id="IPR036419">
    <property type="entry name" value="Ribosomal_S3_C_sf"/>
</dbReference>
<evidence type="ECO:0000256" key="1">
    <source>
        <dbReference type="ARBA" id="ARBA00010761"/>
    </source>
</evidence>
<dbReference type="GO" id="GO:0022627">
    <property type="term" value="C:cytosolic small ribosomal subunit"/>
    <property type="evidence" value="ECO:0007669"/>
    <property type="project" value="TreeGrafter"/>
</dbReference>
<keyword evidence="2" id="KW-0694">RNA-binding</keyword>
<feature type="domain" description="Small ribosomal subunit protein uS3 C-terminal" evidence="6">
    <location>
        <begin position="114"/>
        <end position="196"/>
    </location>
</feature>
<evidence type="ECO:0000313" key="7">
    <source>
        <dbReference type="EMBL" id="CAE0323338.1"/>
    </source>
</evidence>
<dbReference type="InterPro" id="IPR005703">
    <property type="entry name" value="Ribosomal_uS3_euk/arc"/>
</dbReference>
<protein>
    <recommendedName>
        <fullName evidence="5">40S ribosomal protein S3</fullName>
    </recommendedName>
</protein>
<dbReference type="GO" id="GO:0003723">
    <property type="term" value="F:RNA binding"/>
    <property type="evidence" value="ECO:0007669"/>
    <property type="project" value="UniProtKB-KW"/>
</dbReference>
<dbReference type="SUPFAM" id="SSF54814">
    <property type="entry name" value="Prokaryotic type KH domain (KH-domain type II)"/>
    <property type="match status" value="1"/>
</dbReference>
<dbReference type="InterPro" id="IPR015946">
    <property type="entry name" value="KH_dom-like_a/b"/>
</dbReference>
<organism evidence="7">
    <name type="scientific">Strombidium inclinatum</name>
    <dbReference type="NCBI Taxonomy" id="197538"/>
    <lineage>
        <taxon>Eukaryota</taxon>
        <taxon>Sar</taxon>
        <taxon>Alveolata</taxon>
        <taxon>Ciliophora</taxon>
        <taxon>Intramacronucleata</taxon>
        <taxon>Spirotrichea</taxon>
        <taxon>Oligotrichia</taxon>
        <taxon>Strombidiidae</taxon>
        <taxon>Strombidium</taxon>
    </lineage>
</organism>
<proteinExistence type="inferred from homology"/>
<dbReference type="GO" id="GO:0003735">
    <property type="term" value="F:structural constituent of ribosome"/>
    <property type="evidence" value="ECO:0007669"/>
    <property type="project" value="InterPro"/>
</dbReference>
<evidence type="ECO:0000256" key="2">
    <source>
        <dbReference type="ARBA" id="ARBA00022884"/>
    </source>
</evidence>
<evidence type="ECO:0000259" key="6">
    <source>
        <dbReference type="Pfam" id="PF00189"/>
    </source>
</evidence>
<dbReference type="AlphaFoldDB" id="A0A7S3MVS3"/>
<comment type="similarity">
    <text evidence="1">Belongs to the universal ribosomal protein uS3 family.</text>
</comment>
<keyword evidence="4" id="KW-0687">Ribonucleoprotein</keyword>
<dbReference type="Pfam" id="PF00189">
    <property type="entry name" value="Ribosomal_S3_C"/>
    <property type="match status" value="1"/>
</dbReference>
<accession>A0A7S3MVS3</accession>
<name>A0A7S3MVS3_9SPIT</name>
<dbReference type="EMBL" id="HBIH01009650">
    <property type="protein sequence ID" value="CAE0323338.1"/>
    <property type="molecule type" value="Transcribed_RNA"/>
</dbReference>
<dbReference type="InterPro" id="IPR001351">
    <property type="entry name" value="Ribosomal_uS3_C"/>
</dbReference>
<dbReference type="Gene3D" id="3.30.300.20">
    <property type="match status" value="1"/>
</dbReference>
<dbReference type="SUPFAM" id="SSF54821">
    <property type="entry name" value="Ribosomal protein S3 C-terminal domain"/>
    <property type="match status" value="1"/>
</dbReference>
<gene>
    <name evidence="7" type="ORF">SINC0208_LOCUS3923</name>
</gene>
<sequence length="237" mass="26678">MSDEKRVKKLNTKKKFVSDGVFNAELNAFLTRALSQEGYAGIEVRATSVATEIRIYVAKDKDLLEKGARRVREIQSLIKKRYGFNDEDNKVDLTIRPTQTDKDLCSAANIENLKYKLLNGTPVRMAVNNIMNSVMRRNAIGITIIVSGKVRGQRAKAQKYTAGYLISTGHPKKEFVDTATRHVNMRQGVLGLKVMIMASLEKKKGKQTIVMPDFVKIHDPKDEQVPEAPTVVFPNRE</sequence>
<keyword evidence="3" id="KW-0689">Ribosomal protein</keyword>
<evidence type="ECO:0000256" key="5">
    <source>
        <dbReference type="ARBA" id="ARBA00035408"/>
    </source>
</evidence>
<evidence type="ECO:0000256" key="4">
    <source>
        <dbReference type="ARBA" id="ARBA00023274"/>
    </source>
</evidence>
<dbReference type="GO" id="GO:0005634">
    <property type="term" value="C:nucleus"/>
    <property type="evidence" value="ECO:0007669"/>
    <property type="project" value="TreeGrafter"/>
</dbReference>
<reference evidence="7" key="1">
    <citation type="submission" date="2021-01" db="EMBL/GenBank/DDBJ databases">
        <authorList>
            <person name="Corre E."/>
            <person name="Pelletier E."/>
            <person name="Niang G."/>
            <person name="Scheremetjew M."/>
            <person name="Finn R."/>
            <person name="Kale V."/>
            <person name="Holt S."/>
            <person name="Cochrane G."/>
            <person name="Meng A."/>
            <person name="Brown T."/>
            <person name="Cohen L."/>
        </authorList>
    </citation>
    <scope>NUCLEOTIDE SEQUENCE</scope>
    <source>
        <strain evidence="7">S3</strain>
    </source>
</reference>
<dbReference type="GO" id="GO:0006412">
    <property type="term" value="P:translation"/>
    <property type="evidence" value="ECO:0007669"/>
    <property type="project" value="InterPro"/>
</dbReference>
<dbReference type="InterPro" id="IPR057258">
    <property type="entry name" value="Ribosomal_uS3"/>
</dbReference>
<dbReference type="PANTHER" id="PTHR11760">
    <property type="entry name" value="30S/40S RIBOSOMAL PROTEIN S3"/>
    <property type="match status" value="1"/>
</dbReference>
<dbReference type="PANTHER" id="PTHR11760:SF32">
    <property type="entry name" value="SMALL RIBOSOMAL SUBUNIT PROTEIN US3"/>
    <property type="match status" value="1"/>
</dbReference>
<dbReference type="InterPro" id="IPR009019">
    <property type="entry name" value="KH_sf_prok-type"/>
</dbReference>
<dbReference type="Gene3D" id="3.30.1140.32">
    <property type="entry name" value="Ribosomal protein S3, C-terminal domain"/>
    <property type="match status" value="1"/>
</dbReference>